<feature type="domain" description="Pectinesterase catalytic" evidence="13">
    <location>
        <begin position="40"/>
        <end position="326"/>
    </location>
</feature>
<organism evidence="14 15">
    <name type="scientific">Glycine soja</name>
    <name type="common">Wild soybean</name>
    <dbReference type="NCBI Taxonomy" id="3848"/>
    <lineage>
        <taxon>Eukaryota</taxon>
        <taxon>Viridiplantae</taxon>
        <taxon>Streptophyta</taxon>
        <taxon>Embryophyta</taxon>
        <taxon>Tracheophyta</taxon>
        <taxon>Spermatophyta</taxon>
        <taxon>Magnoliopsida</taxon>
        <taxon>eudicotyledons</taxon>
        <taxon>Gunneridae</taxon>
        <taxon>Pentapetalae</taxon>
        <taxon>rosids</taxon>
        <taxon>fabids</taxon>
        <taxon>Fabales</taxon>
        <taxon>Fabaceae</taxon>
        <taxon>Papilionoideae</taxon>
        <taxon>50 kb inversion clade</taxon>
        <taxon>NPAAA clade</taxon>
        <taxon>indigoferoid/millettioid clade</taxon>
        <taxon>Phaseoleae</taxon>
        <taxon>Glycine</taxon>
        <taxon>Glycine subgen. Soja</taxon>
    </lineage>
</organism>
<evidence type="ECO:0000256" key="3">
    <source>
        <dbReference type="ARBA" id="ARBA00008891"/>
    </source>
</evidence>
<keyword evidence="15" id="KW-1185">Reference proteome</keyword>
<dbReference type="GO" id="GO:0030599">
    <property type="term" value="F:pectinesterase activity"/>
    <property type="evidence" value="ECO:0007669"/>
    <property type="project" value="UniProtKB-UniRule"/>
</dbReference>
<evidence type="ECO:0000256" key="6">
    <source>
        <dbReference type="ARBA" id="ARBA00022801"/>
    </source>
</evidence>
<keyword evidence="5 11" id="KW-0134">Cell wall</keyword>
<dbReference type="GO" id="GO:0045490">
    <property type="term" value="P:pectin catabolic process"/>
    <property type="evidence" value="ECO:0007669"/>
    <property type="project" value="UniProtKB-UniRule"/>
</dbReference>
<comment type="similarity">
    <text evidence="3">Belongs to the pectinesterase family.</text>
</comment>
<proteinExistence type="inferred from homology"/>
<reference evidence="14 15" key="1">
    <citation type="submission" date="2018-09" db="EMBL/GenBank/DDBJ databases">
        <title>A high-quality reference genome of wild soybean provides a powerful tool to mine soybean genomes.</title>
        <authorList>
            <person name="Xie M."/>
            <person name="Chung C.Y.L."/>
            <person name="Li M.-W."/>
            <person name="Wong F.-L."/>
            <person name="Chan T.-F."/>
            <person name="Lam H.-M."/>
        </authorList>
    </citation>
    <scope>NUCLEOTIDE SEQUENCE [LARGE SCALE GENOMIC DNA]</scope>
    <source>
        <strain evidence="15">cv. W05</strain>
        <tissue evidence="14">Hypocotyl of etiolated seedlings</tissue>
    </source>
</reference>
<dbReference type="InterPro" id="IPR012334">
    <property type="entry name" value="Pectin_lyas_fold"/>
</dbReference>
<comment type="pathway">
    <text evidence="2 11">Glycan metabolism; pectin degradation; 2-dehydro-3-deoxy-D-gluconate from pectin: step 1/5.</text>
</comment>
<keyword evidence="11" id="KW-0964">Secreted</keyword>
<dbReference type="Proteomes" id="UP000289340">
    <property type="component" value="Chromosome 2"/>
</dbReference>
<dbReference type="FunFam" id="2.160.20.10:FF:000013">
    <property type="entry name" value="Pectinesterase"/>
    <property type="match status" value="1"/>
</dbReference>
<keyword evidence="6 11" id="KW-0378">Hydrolase</keyword>
<evidence type="ECO:0000256" key="11">
    <source>
        <dbReference type="RuleBase" id="RU000589"/>
    </source>
</evidence>
<evidence type="ECO:0000256" key="2">
    <source>
        <dbReference type="ARBA" id="ARBA00005184"/>
    </source>
</evidence>
<keyword evidence="11" id="KW-0961">Cell wall biogenesis/degradation</keyword>
<keyword evidence="11" id="KW-0732">Signal</keyword>
<dbReference type="Gene3D" id="2.160.20.10">
    <property type="entry name" value="Single-stranded right-handed beta-helix, Pectin lyase-like"/>
    <property type="match status" value="3"/>
</dbReference>
<evidence type="ECO:0000256" key="10">
    <source>
        <dbReference type="ARBA" id="ARBA00057335"/>
    </source>
</evidence>
<comment type="function">
    <text evidence="10 11">Acts in the modification of cell walls via demethylesterification of cell wall pectin.</text>
</comment>
<dbReference type="InterPro" id="IPR000070">
    <property type="entry name" value="Pectinesterase_cat"/>
</dbReference>
<dbReference type="EMBL" id="QZWG01000002">
    <property type="protein sequence ID" value="RZC24025.1"/>
    <property type="molecule type" value="Genomic_DNA"/>
</dbReference>
<evidence type="ECO:0000313" key="15">
    <source>
        <dbReference type="Proteomes" id="UP000289340"/>
    </source>
</evidence>
<gene>
    <name evidence="14" type="ORF">D0Y65_003364</name>
</gene>
<feature type="signal peptide" evidence="11">
    <location>
        <begin position="1"/>
        <end position="24"/>
    </location>
</feature>
<protein>
    <recommendedName>
        <fullName evidence="4 11">Pectinesterase</fullName>
        <ecNumber evidence="4 11">3.1.1.11</ecNumber>
    </recommendedName>
</protein>
<evidence type="ECO:0000256" key="1">
    <source>
        <dbReference type="ARBA" id="ARBA00004191"/>
    </source>
</evidence>
<comment type="subcellular location">
    <subcellularLocation>
        <location evidence="1 11">Secreted</location>
        <location evidence="1 11">Cell wall</location>
    </subcellularLocation>
</comment>
<dbReference type="GO" id="GO:0042545">
    <property type="term" value="P:cell wall modification"/>
    <property type="evidence" value="ECO:0007669"/>
    <property type="project" value="UniProtKB-UniRule"/>
</dbReference>
<dbReference type="InterPro" id="IPR011050">
    <property type="entry name" value="Pectin_lyase_fold/virulence"/>
</dbReference>
<dbReference type="InterPro" id="IPR018040">
    <property type="entry name" value="Pectinesterase_Tyr_AS"/>
</dbReference>
<feature type="compositionally biased region" description="Basic residues" evidence="12">
    <location>
        <begin position="335"/>
        <end position="344"/>
    </location>
</feature>
<evidence type="ECO:0000259" key="13">
    <source>
        <dbReference type="Pfam" id="PF01095"/>
    </source>
</evidence>
<evidence type="ECO:0000256" key="4">
    <source>
        <dbReference type="ARBA" id="ARBA00013229"/>
    </source>
</evidence>
<evidence type="ECO:0000256" key="5">
    <source>
        <dbReference type="ARBA" id="ARBA00022512"/>
    </source>
</evidence>
<evidence type="ECO:0000256" key="12">
    <source>
        <dbReference type="SAM" id="MobiDB-lite"/>
    </source>
</evidence>
<keyword evidence="8" id="KW-0325">Glycoprotein</keyword>
<comment type="caution">
    <text evidence="14">The sequence shown here is derived from an EMBL/GenBank/DDBJ whole genome shotgun (WGS) entry which is preliminary data.</text>
</comment>
<feature type="region of interest" description="Disordered" evidence="12">
    <location>
        <begin position="335"/>
        <end position="355"/>
    </location>
</feature>
<name>A0A445LLH7_GLYSO</name>
<dbReference type="PANTHER" id="PTHR31321:SF76">
    <property type="entry name" value="PECTINESTERASE 10-RELATED"/>
    <property type="match status" value="1"/>
</dbReference>
<comment type="catalytic activity">
    <reaction evidence="9 11">
        <text>[(1-&gt;4)-alpha-D-galacturonosyl methyl ester](n) + n H2O = [(1-&gt;4)-alpha-D-galacturonosyl](n) + n methanol + n H(+)</text>
        <dbReference type="Rhea" id="RHEA:22380"/>
        <dbReference type="Rhea" id="RHEA-COMP:14570"/>
        <dbReference type="Rhea" id="RHEA-COMP:14573"/>
        <dbReference type="ChEBI" id="CHEBI:15377"/>
        <dbReference type="ChEBI" id="CHEBI:15378"/>
        <dbReference type="ChEBI" id="CHEBI:17790"/>
        <dbReference type="ChEBI" id="CHEBI:140522"/>
        <dbReference type="ChEBI" id="CHEBI:140523"/>
        <dbReference type="EC" id="3.1.1.11"/>
    </reaction>
</comment>
<evidence type="ECO:0000256" key="7">
    <source>
        <dbReference type="ARBA" id="ARBA00023085"/>
    </source>
</evidence>
<keyword evidence="7 11" id="KW-0063">Aspartyl esterase</keyword>
<sequence>MSLHWCCFVCLFLLVGLRAEVANAQFYRNVGNKHLPYWSIVVDQSGHGNFSTIQSAIDSVPSNNRYWVSIKVKAGTYREKVKIPYDKPFIILKGEGKRRTLVEWDDHNDISQSPTFAAMADNLVVKCMSFRNSYNNPINNKHENVPAVAAMVSGDKAYFFRVGFFGVQDTLWDVAGRHYYMLCTMQGAVDFIFGAAQSLFERCSISVIGGALAPGLSGFITAQGRENSQDANGFVFKDCHVFGSGSSYLGRPWRSYARVLFYNTTMTNVVQPSGWTSSDFAGYEGRITFAEYGNFGPGSDPSKRVSWTKKLDLKTIENMASLKFIDTEVLVHANHNHHHHHHHEQRNNKQIANKTSHSSSGTIIVDLSGNGDFSTIQSAIDSISSDNKNWVYIYVKAGTYREKVKISFDKPFIVLEGEGQKNTFVEWDDHDSSAESPTFTTMADNVVVKSISFRDCTISAIDANLGPGIIGFITAQGRTDPNDSNGFVFKQCNIIGNGTTYLGRPWRGYARVIFYNTKMSNIIQPLGWQPWGFAGQEDHITFAEYGNSGPGSDTSKRVSWLKNLDSSTVSKMASTSFIGTDGWLKTLTQL</sequence>
<evidence type="ECO:0000256" key="9">
    <source>
        <dbReference type="ARBA" id="ARBA00047928"/>
    </source>
</evidence>
<dbReference type="UniPathway" id="UPA00545">
    <property type="reaction ID" value="UER00823"/>
</dbReference>
<evidence type="ECO:0000256" key="8">
    <source>
        <dbReference type="ARBA" id="ARBA00023180"/>
    </source>
</evidence>
<accession>A0A445LLH7</accession>
<dbReference type="SMR" id="A0A445LLH7"/>
<dbReference type="PROSITE" id="PS00800">
    <property type="entry name" value="PECTINESTERASE_1"/>
    <property type="match status" value="1"/>
</dbReference>
<dbReference type="EC" id="3.1.1.11" evidence="4 11"/>
<dbReference type="PANTHER" id="PTHR31321">
    <property type="entry name" value="ACYL-COA THIOESTER HYDROLASE YBHC-RELATED"/>
    <property type="match status" value="1"/>
</dbReference>
<feature type="chain" id="PRO_5018810847" description="Pectinesterase" evidence="11">
    <location>
        <begin position="25"/>
        <end position="590"/>
    </location>
</feature>
<evidence type="ECO:0000313" key="14">
    <source>
        <dbReference type="EMBL" id="RZC24025.1"/>
    </source>
</evidence>
<dbReference type="AlphaFoldDB" id="A0A445LLH7"/>
<feature type="domain" description="Pectinesterase catalytic" evidence="13">
    <location>
        <begin position="454"/>
        <end position="579"/>
    </location>
</feature>
<dbReference type="SUPFAM" id="SSF51126">
    <property type="entry name" value="Pectin lyase-like"/>
    <property type="match status" value="2"/>
</dbReference>
<dbReference type="Pfam" id="PF01095">
    <property type="entry name" value="Pectinesterase"/>
    <property type="match status" value="2"/>
</dbReference>